<dbReference type="SMART" id="SM00404">
    <property type="entry name" value="PTPc_motif"/>
    <property type="match status" value="1"/>
</dbReference>
<dbReference type="InterPro" id="IPR000242">
    <property type="entry name" value="PTP_cat"/>
</dbReference>
<protein>
    <recommendedName>
        <fullName evidence="2">protein-tyrosine-phosphatase</fullName>
        <ecNumber evidence="2">3.1.3.48</ecNumber>
    </recommendedName>
</protein>
<dbReference type="Proteomes" id="UP000886523">
    <property type="component" value="Unassembled WGS sequence"/>
</dbReference>
<accession>A0A9P6AUT2</accession>
<dbReference type="PROSITE" id="PS50056">
    <property type="entry name" value="TYR_PHOSPHATASE_2"/>
    <property type="match status" value="1"/>
</dbReference>
<evidence type="ECO:0000256" key="1">
    <source>
        <dbReference type="ARBA" id="ARBA00009649"/>
    </source>
</evidence>
<feature type="compositionally biased region" description="Basic and acidic residues" evidence="3">
    <location>
        <begin position="1231"/>
        <end position="1240"/>
    </location>
</feature>
<feature type="compositionally biased region" description="Polar residues" evidence="3">
    <location>
        <begin position="652"/>
        <end position="662"/>
    </location>
</feature>
<dbReference type="InterPro" id="IPR029021">
    <property type="entry name" value="Prot-tyrosine_phosphatase-like"/>
</dbReference>
<feature type="region of interest" description="Disordered" evidence="3">
    <location>
        <begin position="984"/>
        <end position="1005"/>
    </location>
</feature>
<dbReference type="PROSITE" id="PS00383">
    <property type="entry name" value="TYR_PHOSPHATASE_1"/>
    <property type="match status" value="1"/>
</dbReference>
<feature type="compositionally biased region" description="Polar residues" evidence="3">
    <location>
        <begin position="1112"/>
        <end position="1130"/>
    </location>
</feature>
<proteinExistence type="inferred from homology"/>
<dbReference type="PROSITE" id="PS50055">
    <property type="entry name" value="TYR_PHOSPHATASE_PTP"/>
    <property type="match status" value="1"/>
</dbReference>
<feature type="compositionally biased region" description="Basic residues" evidence="3">
    <location>
        <begin position="1336"/>
        <end position="1348"/>
    </location>
</feature>
<feature type="compositionally biased region" description="Basic residues" evidence="3">
    <location>
        <begin position="805"/>
        <end position="814"/>
    </location>
</feature>
<dbReference type="InterPro" id="IPR050348">
    <property type="entry name" value="Protein-Tyr_Phosphatase"/>
</dbReference>
<dbReference type="Pfam" id="PF00102">
    <property type="entry name" value="Y_phosphatase"/>
    <property type="match status" value="2"/>
</dbReference>
<feature type="region of interest" description="Disordered" evidence="3">
    <location>
        <begin position="1045"/>
        <end position="1169"/>
    </location>
</feature>
<dbReference type="Gene3D" id="3.90.190.10">
    <property type="entry name" value="Protein tyrosine phosphatase superfamily"/>
    <property type="match status" value="2"/>
</dbReference>
<dbReference type="PANTHER" id="PTHR19134:SF561">
    <property type="entry name" value="PROTEIN TYROSINE PHOSPHATASE 36E, ISOFORM A"/>
    <property type="match status" value="1"/>
</dbReference>
<dbReference type="PROSITE" id="PS50206">
    <property type="entry name" value="RHODANESE_3"/>
    <property type="match status" value="1"/>
</dbReference>
<feature type="region of interest" description="Disordered" evidence="3">
    <location>
        <begin position="1268"/>
        <end position="1348"/>
    </location>
</feature>
<feature type="compositionally biased region" description="Basic and acidic residues" evidence="3">
    <location>
        <begin position="755"/>
        <end position="767"/>
    </location>
</feature>
<feature type="domain" description="Rhodanese" evidence="6">
    <location>
        <begin position="128"/>
        <end position="244"/>
    </location>
</feature>
<dbReference type="EC" id="3.1.3.48" evidence="2"/>
<dbReference type="InterPro" id="IPR000387">
    <property type="entry name" value="Tyr_Pase_dom"/>
</dbReference>
<organism evidence="7 8">
    <name type="scientific">Hydnum rufescens UP504</name>
    <dbReference type="NCBI Taxonomy" id="1448309"/>
    <lineage>
        <taxon>Eukaryota</taxon>
        <taxon>Fungi</taxon>
        <taxon>Dikarya</taxon>
        <taxon>Basidiomycota</taxon>
        <taxon>Agaricomycotina</taxon>
        <taxon>Agaricomycetes</taxon>
        <taxon>Cantharellales</taxon>
        <taxon>Hydnaceae</taxon>
        <taxon>Hydnum</taxon>
    </lineage>
</organism>
<reference evidence="7" key="1">
    <citation type="journal article" date="2020" name="Nat. Commun.">
        <title>Large-scale genome sequencing of mycorrhizal fungi provides insights into the early evolution of symbiotic traits.</title>
        <authorList>
            <person name="Miyauchi S."/>
            <person name="Kiss E."/>
            <person name="Kuo A."/>
            <person name="Drula E."/>
            <person name="Kohler A."/>
            <person name="Sanchez-Garcia M."/>
            <person name="Morin E."/>
            <person name="Andreopoulos B."/>
            <person name="Barry K.W."/>
            <person name="Bonito G."/>
            <person name="Buee M."/>
            <person name="Carver A."/>
            <person name="Chen C."/>
            <person name="Cichocki N."/>
            <person name="Clum A."/>
            <person name="Culley D."/>
            <person name="Crous P.W."/>
            <person name="Fauchery L."/>
            <person name="Girlanda M."/>
            <person name="Hayes R.D."/>
            <person name="Keri Z."/>
            <person name="LaButti K."/>
            <person name="Lipzen A."/>
            <person name="Lombard V."/>
            <person name="Magnuson J."/>
            <person name="Maillard F."/>
            <person name="Murat C."/>
            <person name="Nolan M."/>
            <person name="Ohm R.A."/>
            <person name="Pangilinan J."/>
            <person name="Pereira M.F."/>
            <person name="Perotto S."/>
            <person name="Peter M."/>
            <person name="Pfister S."/>
            <person name="Riley R."/>
            <person name="Sitrit Y."/>
            <person name="Stielow J.B."/>
            <person name="Szollosi G."/>
            <person name="Zifcakova L."/>
            <person name="Stursova M."/>
            <person name="Spatafora J.W."/>
            <person name="Tedersoo L."/>
            <person name="Vaario L.M."/>
            <person name="Yamada A."/>
            <person name="Yan M."/>
            <person name="Wang P."/>
            <person name="Xu J."/>
            <person name="Bruns T."/>
            <person name="Baldrian P."/>
            <person name="Vilgalys R."/>
            <person name="Dunand C."/>
            <person name="Henrissat B."/>
            <person name="Grigoriev I.V."/>
            <person name="Hibbett D."/>
            <person name="Nagy L.G."/>
            <person name="Martin F.M."/>
        </authorList>
    </citation>
    <scope>NUCLEOTIDE SEQUENCE</scope>
    <source>
        <strain evidence="7">UP504</strain>
    </source>
</reference>
<feature type="region of interest" description="Disordered" evidence="3">
    <location>
        <begin position="1217"/>
        <end position="1253"/>
    </location>
</feature>
<dbReference type="OrthoDB" id="6058203at2759"/>
<feature type="region of interest" description="Disordered" evidence="3">
    <location>
        <begin position="283"/>
        <end position="310"/>
    </location>
</feature>
<dbReference type="SUPFAM" id="SSF52799">
    <property type="entry name" value="(Phosphotyrosine protein) phosphatases II"/>
    <property type="match status" value="1"/>
</dbReference>
<feature type="domain" description="Tyrosine specific protein phosphatases" evidence="5">
    <location>
        <begin position="653"/>
        <end position="692"/>
    </location>
</feature>
<sequence length="1348" mass="145607">MGDFFTSVPPVHSSTPPEDLNPFQQAITRRFSHAPPPTLCTARLQPSTPGPLQRSGLTRIASDSLSLLSLKSPPPPRLAFPVPPPSVAPLLETPITLVRSEPYPRFTPLQASAIPNLLLSAASASSSSPSSLIVLDIRGHLAFLTSRITSAMNLSVPTTLLKRPAFSLAKLAEMIPTPSDRERFLSWRGAESIVIYDAETPMLTQGCSILSLLRKFDNEGFTGSLYYIQGGFAAVARNQQDFIDSRPLPALPLEDQPSASGTLQTRHLPASAFLQVSTTNAGKRAPTLDTLGGDERGPVPGMGPPSARSAQSGVIAANPFYDNIRQNIELSSGITERIPLRMPQYVTERQGELPFTWLREIVRKASAQSAGGVIGGESLEDLAMQFYRIELGEQRRLTGVMDHHTRECGSPGGESGGSELAPPFPYSITAGIEKGSKNRYRNIWPFEHARVRLQQPYDDDCCDYINASYIQPRGTCLQYIATQGPLLSTFTDFWTLCWEQNVNIIVMLTKQMEGFSVKCHCYWEQGKYGHFYLQSVGVDGPSQLEKNIDMVNGGARSAFDFAPRSADSPASNKDGSTDNQEQMIIRRTFMLSHDLFPDTPPRKVVQLQYIGWPDLTVPDSSAQLLQLVQEVNALRDEFRCSGTQARRRHQNPNDASSTMPKTQKSKVHAGPVLVHCSAGVGRTGSFVIVDAVLDAIRRETRAKFAEARSAPARPPISAPEGRGSGPMDLSVPGVPEFPRQLSSEDHSDISSLAASDHEIPFRSDTRSVKKRRSSSGAHSSSASASLSELRFEEGERRPTSNLSSLRRHHHHHQHSTPLHTSPVGFTRHYSLSHDLLNDSNVFQPHGVPSHTVTSVASSADSSLPSTASSLRPSGAAPLVASSGKLMDMDLNPIPSPALYSALNRQSSVSGTSSSPKASIFSNDTSISMDWDRLTSSSTSLSSPMSSVDERHVPLELKKSKLPFKKSGLASASFPGINFTSVGEGEDYETGSSPPRSLAAPTDGKNNNSAAESLALLYPFLSDREQRSGMHISQGSLSLAFMPPQSVKSFPSSPPHGATTTGSGFLDTKPASASRHAQRHPASTSASAYDYTAPRKIRLPRNVKSNLRAVDSNGRSPRSQQEMPRSLSASRTAPIPIPQRTPIESTEAPLGTPSSDDLSASPPSPLSEMEDPIQNVLEDMRQQRMSLCQSLRQYVFVHLAILEGALSIVDEVKAEMALSGEGSDQGALVDPTKNRAMDVDRYSPPLTSGIGGRARPTKLAAGLLSSVAPHPHTLKSSTAQPRLSPPHASSLMSIDSPLEGKSEKRLATLTDSIIPPPPPPPLLSVSSSPLLVLSKRPSIKRKQRSVGSD</sequence>
<evidence type="ECO:0000259" key="5">
    <source>
        <dbReference type="PROSITE" id="PS50056"/>
    </source>
</evidence>
<evidence type="ECO:0000256" key="3">
    <source>
        <dbReference type="SAM" id="MobiDB-lite"/>
    </source>
</evidence>
<feature type="compositionally biased region" description="Low complexity" evidence="3">
    <location>
        <begin position="774"/>
        <end position="787"/>
    </location>
</feature>
<dbReference type="EMBL" id="MU128987">
    <property type="protein sequence ID" value="KAF9512368.1"/>
    <property type="molecule type" value="Genomic_DNA"/>
</dbReference>
<name>A0A9P6AUT2_9AGAM</name>
<evidence type="ECO:0000259" key="4">
    <source>
        <dbReference type="PROSITE" id="PS50055"/>
    </source>
</evidence>
<feature type="region of interest" description="Disordered" evidence="3">
    <location>
        <begin position="643"/>
        <end position="668"/>
    </location>
</feature>
<feature type="region of interest" description="Disordered" evidence="3">
    <location>
        <begin position="704"/>
        <end position="824"/>
    </location>
</feature>
<evidence type="ECO:0000313" key="8">
    <source>
        <dbReference type="Proteomes" id="UP000886523"/>
    </source>
</evidence>
<dbReference type="SUPFAM" id="SSF52821">
    <property type="entry name" value="Rhodanese/Cell cycle control phosphatase"/>
    <property type="match status" value="1"/>
</dbReference>
<dbReference type="Gene3D" id="3.40.250.10">
    <property type="entry name" value="Rhodanese-like domain"/>
    <property type="match status" value="1"/>
</dbReference>
<dbReference type="InterPro" id="IPR016130">
    <property type="entry name" value="Tyr_Pase_AS"/>
</dbReference>
<dbReference type="SMART" id="SM00194">
    <property type="entry name" value="PTPc"/>
    <property type="match status" value="1"/>
</dbReference>
<dbReference type="GO" id="GO:0004725">
    <property type="term" value="F:protein tyrosine phosphatase activity"/>
    <property type="evidence" value="ECO:0007669"/>
    <property type="project" value="UniProtKB-EC"/>
</dbReference>
<dbReference type="PRINTS" id="PR00700">
    <property type="entry name" value="PRTYPHPHTASE"/>
</dbReference>
<evidence type="ECO:0000256" key="2">
    <source>
        <dbReference type="ARBA" id="ARBA00013064"/>
    </source>
</evidence>
<dbReference type="PANTHER" id="PTHR19134">
    <property type="entry name" value="RECEPTOR-TYPE TYROSINE-PROTEIN PHOSPHATASE"/>
    <property type="match status" value="1"/>
</dbReference>
<evidence type="ECO:0000259" key="6">
    <source>
        <dbReference type="PROSITE" id="PS50206"/>
    </source>
</evidence>
<dbReference type="InterPro" id="IPR001763">
    <property type="entry name" value="Rhodanese-like_dom"/>
</dbReference>
<feature type="compositionally biased region" description="Low complexity" evidence="3">
    <location>
        <begin position="1"/>
        <end position="17"/>
    </location>
</feature>
<comment type="caution">
    <text evidence="7">The sequence shown here is derived from an EMBL/GenBank/DDBJ whole genome shotgun (WGS) entry which is preliminary data.</text>
</comment>
<feature type="region of interest" description="Disordered" evidence="3">
    <location>
        <begin position="1"/>
        <end position="21"/>
    </location>
</feature>
<evidence type="ECO:0000313" key="7">
    <source>
        <dbReference type="EMBL" id="KAF9512368.1"/>
    </source>
</evidence>
<comment type="similarity">
    <text evidence="1">Belongs to the protein-tyrosine phosphatase family. Non-receptor class subfamily.</text>
</comment>
<dbReference type="InterPro" id="IPR036873">
    <property type="entry name" value="Rhodanese-like_dom_sf"/>
</dbReference>
<keyword evidence="8" id="KW-1185">Reference proteome</keyword>
<feature type="domain" description="Tyrosine-protein phosphatase" evidence="4">
    <location>
        <begin position="437"/>
        <end position="699"/>
    </location>
</feature>
<dbReference type="InterPro" id="IPR003595">
    <property type="entry name" value="Tyr_Pase_cat"/>
</dbReference>
<feature type="compositionally biased region" description="Low complexity" evidence="3">
    <location>
        <begin position="1081"/>
        <end position="1091"/>
    </location>
</feature>
<feature type="compositionally biased region" description="Basic and acidic residues" evidence="3">
    <location>
        <begin position="789"/>
        <end position="798"/>
    </location>
</feature>
<feature type="compositionally biased region" description="Low complexity" evidence="3">
    <location>
        <begin position="1322"/>
        <end position="1333"/>
    </location>
</feature>
<gene>
    <name evidence="7" type="ORF">BS47DRAFT_1486306</name>
</gene>